<dbReference type="Ensembl" id="ENSCATT00000044316.1">
    <property type="protein sequence ID" value="ENSCATP00000020130.1"/>
    <property type="gene ID" value="ENSCATG00000033845.1"/>
</dbReference>
<dbReference type="OMA" id="CDQISSF"/>
<reference evidence="2" key="1">
    <citation type="submission" date="2025-08" db="UniProtKB">
        <authorList>
            <consortium name="Ensembl"/>
        </authorList>
    </citation>
    <scope>IDENTIFICATION</scope>
</reference>
<feature type="region of interest" description="Disordered" evidence="1">
    <location>
        <begin position="1"/>
        <end position="29"/>
    </location>
</feature>
<accession>A0A2K5M4K6</accession>
<keyword evidence="3" id="KW-1185">Reference proteome</keyword>
<sequence length="77" mass="8370">ITLYRGTDSDWGSPSSWASVSPTVKSRHRPHRTRCAACDQISSFLSLASELILGRCWQVTPHPQVGGQRAPPGRALA</sequence>
<dbReference type="Bgee" id="ENSCATG00000033845">
    <property type="expression patterns" value="Expressed in colon and 12 other cell types or tissues"/>
</dbReference>
<dbReference type="AlphaFoldDB" id="A0A2K5M4K6"/>
<evidence type="ECO:0000256" key="1">
    <source>
        <dbReference type="SAM" id="MobiDB-lite"/>
    </source>
</evidence>
<evidence type="ECO:0000313" key="3">
    <source>
        <dbReference type="Proteomes" id="UP000233060"/>
    </source>
</evidence>
<name>A0A2K5M4K6_CERAT</name>
<protein>
    <submittedName>
        <fullName evidence="2">Uncharacterized protein</fullName>
    </submittedName>
</protein>
<reference evidence="2" key="2">
    <citation type="submission" date="2025-09" db="UniProtKB">
        <authorList>
            <consortium name="Ensembl"/>
        </authorList>
    </citation>
    <scope>IDENTIFICATION</scope>
</reference>
<evidence type="ECO:0000313" key="2">
    <source>
        <dbReference type="Ensembl" id="ENSCATP00000020130.1"/>
    </source>
</evidence>
<dbReference type="GeneTree" id="ENSGT00620000089250"/>
<organism evidence="2 3">
    <name type="scientific">Cercocebus atys</name>
    <name type="common">Sooty mangabey</name>
    <name type="synonym">Cercocebus torquatus atys</name>
    <dbReference type="NCBI Taxonomy" id="9531"/>
    <lineage>
        <taxon>Eukaryota</taxon>
        <taxon>Metazoa</taxon>
        <taxon>Chordata</taxon>
        <taxon>Craniata</taxon>
        <taxon>Vertebrata</taxon>
        <taxon>Euteleostomi</taxon>
        <taxon>Mammalia</taxon>
        <taxon>Eutheria</taxon>
        <taxon>Euarchontoglires</taxon>
        <taxon>Primates</taxon>
        <taxon>Haplorrhini</taxon>
        <taxon>Catarrhini</taxon>
        <taxon>Cercopithecidae</taxon>
        <taxon>Cercopithecinae</taxon>
        <taxon>Cercocebus</taxon>
    </lineage>
</organism>
<proteinExistence type="predicted"/>
<dbReference type="Proteomes" id="UP000233060">
    <property type="component" value="Unassembled WGS sequence"/>
</dbReference>
<feature type="compositionally biased region" description="Polar residues" evidence="1">
    <location>
        <begin position="10"/>
        <end position="24"/>
    </location>
</feature>